<evidence type="ECO:0008006" key="5">
    <source>
        <dbReference type="Google" id="ProtNLM"/>
    </source>
</evidence>
<keyword evidence="4" id="KW-1185">Reference proteome</keyword>
<proteinExistence type="predicted"/>
<keyword evidence="2" id="KW-1133">Transmembrane helix</keyword>
<protein>
    <recommendedName>
        <fullName evidence="5">Sec-independent protein translocase protein TatA</fullName>
    </recommendedName>
</protein>
<gene>
    <name evidence="3" type="ORF">GCM10010517_51940</name>
</gene>
<dbReference type="Proteomes" id="UP001500831">
    <property type="component" value="Unassembled WGS sequence"/>
</dbReference>
<name>A0ABP6IL05_9ACTN</name>
<dbReference type="RefSeq" id="WP_344976765.1">
    <property type="nucleotide sequence ID" value="NZ_BAAAVI010000042.1"/>
</dbReference>
<evidence type="ECO:0000256" key="2">
    <source>
        <dbReference type="SAM" id="Phobius"/>
    </source>
</evidence>
<evidence type="ECO:0000313" key="4">
    <source>
        <dbReference type="Proteomes" id="UP001500831"/>
    </source>
</evidence>
<feature type="region of interest" description="Disordered" evidence="1">
    <location>
        <begin position="30"/>
        <end position="55"/>
    </location>
</feature>
<organism evidence="3 4">
    <name type="scientific">Streptosporangium fragile</name>
    <dbReference type="NCBI Taxonomy" id="46186"/>
    <lineage>
        <taxon>Bacteria</taxon>
        <taxon>Bacillati</taxon>
        <taxon>Actinomycetota</taxon>
        <taxon>Actinomycetes</taxon>
        <taxon>Streptosporangiales</taxon>
        <taxon>Streptosporangiaceae</taxon>
        <taxon>Streptosporangium</taxon>
    </lineage>
</organism>
<keyword evidence="2" id="KW-0472">Membrane</keyword>
<reference evidence="4" key="1">
    <citation type="journal article" date="2019" name="Int. J. Syst. Evol. Microbiol.">
        <title>The Global Catalogue of Microorganisms (GCM) 10K type strain sequencing project: providing services to taxonomists for standard genome sequencing and annotation.</title>
        <authorList>
            <consortium name="The Broad Institute Genomics Platform"/>
            <consortium name="The Broad Institute Genome Sequencing Center for Infectious Disease"/>
            <person name="Wu L."/>
            <person name="Ma J."/>
        </authorList>
    </citation>
    <scope>NUCLEOTIDE SEQUENCE [LARGE SCALE GENOMIC DNA]</scope>
    <source>
        <strain evidence="4">JCM 6242</strain>
    </source>
</reference>
<comment type="caution">
    <text evidence="3">The sequence shown here is derived from an EMBL/GenBank/DDBJ whole genome shotgun (WGS) entry which is preliminary data.</text>
</comment>
<feature type="transmembrane region" description="Helical" evidence="2">
    <location>
        <begin position="6"/>
        <end position="26"/>
    </location>
</feature>
<accession>A0ABP6IL05</accession>
<feature type="compositionally biased region" description="Basic and acidic residues" evidence="1">
    <location>
        <begin position="30"/>
        <end position="39"/>
    </location>
</feature>
<keyword evidence="2" id="KW-0812">Transmembrane</keyword>
<dbReference type="EMBL" id="BAAAVI010000042">
    <property type="protein sequence ID" value="GAA2888032.1"/>
    <property type="molecule type" value="Genomic_DNA"/>
</dbReference>
<sequence length="55" mass="5996">MYEIVSALAPPAIVATVFLLGVRAVLKHERADRARERRQPAGPPVKLAKETGSEE</sequence>
<evidence type="ECO:0000256" key="1">
    <source>
        <dbReference type="SAM" id="MobiDB-lite"/>
    </source>
</evidence>
<evidence type="ECO:0000313" key="3">
    <source>
        <dbReference type="EMBL" id="GAA2888032.1"/>
    </source>
</evidence>